<dbReference type="OrthoDB" id="2676448at2759"/>
<keyword evidence="2" id="KW-1185">Reference proteome</keyword>
<dbReference type="EMBL" id="ML769527">
    <property type="protein sequence ID" value="KAE9395671.1"/>
    <property type="molecule type" value="Genomic_DNA"/>
</dbReference>
<protein>
    <submittedName>
        <fullName evidence="1">Uncharacterized protein</fullName>
    </submittedName>
</protein>
<feature type="non-terminal residue" evidence="1">
    <location>
        <position position="1"/>
    </location>
</feature>
<organism evidence="1 2">
    <name type="scientific">Gymnopus androsaceus JB14</name>
    <dbReference type="NCBI Taxonomy" id="1447944"/>
    <lineage>
        <taxon>Eukaryota</taxon>
        <taxon>Fungi</taxon>
        <taxon>Dikarya</taxon>
        <taxon>Basidiomycota</taxon>
        <taxon>Agaricomycotina</taxon>
        <taxon>Agaricomycetes</taxon>
        <taxon>Agaricomycetidae</taxon>
        <taxon>Agaricales</taxon>
        <taxon>Marasmiineae</taxon>
        <taxon>Omphalotaceae</taxon>
        <taxon>Gymnopus</taxon>
    </lineage>
</organism>
<accession>A0A6A4HCG4</accession>
<gene>
    <name evidence="1" type="ORF">BT96DRAFT_750245</name>
</gene>
<dbReference type="Proteomes" id="UP000799118">
    <property type="component" value="Unassembled WGS sequence"/>
</dbReference>
<evidence type="ECO:0000313" key="2">
    <source>
        <dbReference type="Proteomes" id="UP000799118"/>
    </source>
</evidence>
<proteinExistence type="predicted"/>
<name>A0A6A4HCG4_9AGAR</name>
<dbReference type="AlphaFoldDB" id="A0A6A4HCG4"/>
<reference evidence="1" key="1">
    <citation type="journal article" date="2019" name="Environ. Microbiol.">
        <title>Fungal ecological strategies reflected in gene transcription - a case study of two litter decomposers.</title>
        <authorList>
            <person name="Barbi F."/>
            <person name="Kohler A."/>
            <person name="Barry K."/>
            <person name="Baskaran P."/>
            <person name="Daum C."/>
            <person name="Fauchery L."/>
            <person name="Ihrmark K."/>
            <person name="Kuo A."/>
            <person name="LaButti K."/>
            <person name="Lipzen A."/>
            <person name="Morin E."/>
            <person name="Grigoriev I.V."/>
            <person name="Henrissat B."/>
            <person name="Lindahl B."/>
            <person name="Martin F."/>
        </authorList>
    </citation>
    <scope>NUCLEOTIDE SEQUENCE</scope>
    <source>
        <strain evidence="1">JB14</strain>
    </source>
</reference>
<evidence type="ECO:0000313" key="1">
    <source>
        <dbReference type="EMBL" id="KAE9395671.1"/>
    </source>
</evidence>
<feature type="non-terminal residue" evidence="1">
    <location>
        <position position="150"/>
    </location>
</feature>
<sequence>IESADIFYQWLLEEGDYLRSLSKTPPKETLEMEYFVKLEALQSCVERLATFREAWQSYNPDGGHDGGPALEKKCRDEMENERKLIADIQMLEWKLEIGARWVKGSEKWDAASKLVKEANYRKALDKLEALLVARIFEMTRLNVAGTGKCL</sequence>